<comment type="caution">
    <text evidence="2">The sequence shown here is derived from an EMBL/GenBank/DDBJ whole genome shotgun (WGS) entry which is preliminary data.</text>
</comment>
<dbReference type="PANTHER" id="PTHR43559:SF1">
    <property type="entry name" value="HYDROLASE"/>
    <property type="match status" value="1"/>
</dbReference>
<gene>
    <name evidence="2" type="ORF">ACEZDE_31535</name>
</gene>
<dbReference type="InterPro" id="IPR000868">
    <property type="entry name" value="Isochorismatase-like_dom"/>
</dbReference>
<sequence>MAVRAVMMQHFLRNTDCEKEPIMGQPKGMFTYANSALVLIDYQPPMFAAIRSEIPAEVVELNVRALIRSAKAMDMPVVVSSVGVRSGTNAATLESIVDELPGYQILDRSTMNAWEDTAFKDQVVATGRPRLIFAALWTEICLVYPVISALEDGYDAMVVVDAVGGTSQLAHETGIQRLTAAGAAPTTTRACIDELFRDWRTPQGAAWRDEILKPWYLPELQELSKANPDARWAVN</sequence>
<keyword evidence="3" id="KW-1185">Reference proteome</keyword>
<evidence type="ECO:0000313" key="3">
    <source>
        <dbReference type="Proteomes" id="UP001592531"/>
    </source>
</evidence>
<dbReference type="InterPro" id="IPR053152">
    <property type="entry name" value="Hydrolase_YcaC-like"/>
</dbReference>
<evidence type="ECO:0000259" key="1">
    <source>
        <dbReference type="Pfam" id="PF00857"/>
    </source>
</evidence>
<dbReference type="RefSeq" id="WP_380543775.1">
    <property type="nucleotide sequence ID" value="NZ_JBHFAB010000034.1"/>
</dbReference>
<dbReference type="PANTHER" id="PTHR43559">
    <property type="entry name" value="HYDROLASE YCAC-RELATED"/>
    <property type="match status" value="1"/>
</dbReference>
<dbReference type="Pfam" id="PF00857">
    <property type="entry name" value="Isochorismatase"/>
    <property type="match status" value="1"/>
</dbReference>
<dbReference type="SUPFAM" id="SSF52499">
    <property type="entry name" value="Isochorismatase-like hydrolases"/>
    <property type="match status" value="1"/>
</dbReference>
<accession>A0ABV6W588</accession>
<protein>
    <submittedName>
        <fullName evidence="2">Isochorismatase family protein</fullName>
    </submittedName>
</protein>
<name>A0ABV6W588_9ACTN</name>
<reference evidence="2 3" key="1">
    <citation type="submission" date="2024-09" db="EMBL/GenBank/DDBJ databases">
        <authorList>
            <person name="Lee S.D."/>
        </authorList>
    </citation>
    <scope>NUCLEOTIDE SEQUENCE [LARGE SCALE GENOMIC DNA]</scope>
    <source>
        <strain evidence="2 3">N8-3</strain>
    </source>
</reference>
<dbReference type="InterPro" id="IPR036380">
    <property type="entry name" value="Isochorismatase-like_sf"/>
</dbReference>
<proteinExistence type="predicted"/>
<evidence type="ECO:0000313" key="2">
    <source>
        <dbReference type="EMBL" id="MFC1421141.1"/>
    </source>
</evidence>
<organism evidence="2 3">
    <name type="scientific">Streptacidiphilus cavernicola</name>
    <dbReference type="NCBI Taxonomy" id="3342716"/>
    <lineage>
        <taxon>Bacteria</taxon>
        <taxon>Bacillati</taxon>
        <taxon>Actinomycetota</taxon>
        <taxon>Actinomycetes</taxon>
        <taxon>Kitasatosporales</taxon>
        <taxon>Streptomycetaceae</taxon>
        <taxon>Streptacidiphilus</taxon>
    </lineage>
</organism>
<dbReference type="EMBL" id="JBHFAB010000034">
    <property type="protein sequence ID" value="MFC1421141.1"/>
    <property type="molecule type" value="Genomic_DNA"/>
</dbReference>
<dbReference type="Gene3D" id="3.40.50.850">
    <property type="entry name" value="Isochorismatase-like"/>
    <property type="match status" value="1"/>
</dbReference>
<dbReference type="Proteomes" id="UP001592531">
    <property type="component" value="Unassembled WGS sequence"/>
</dbReference>
<feature type="domain" description="Isochorismatase-like" evidence="1">
    <location>
        <begin position="35"/>
        <end position="189"/>
    </location>
</feature>